<comment type="caution">
    <text evidence="3">The sequence shown here is derived from an EMBL/GenBank/DDBJ whole genome shotgun (WGS) entry which is preliminary data.</text>
</comment>
<evidence type="ECO:0000313" key="3">
    <source>
        <dbReference type="EMBL" id="RTR17618.1"/>
    </source>
</evidence>
<feature type="domain" description="Phytase-like" evidence="2">
    <location>
        <begin position="102"/>
        <end position="434"/>
    </location>
</feature>
<evidence type="ECO:0000313" key="4">
    <source>
        <dbReference type="Proteomes" id="UP000277007"/>
    </source>
</evidence>
<dbReference type="Proteomes" id="UP000277007">
    <property type="component" value="Unassembled WGS sequence"/>
</dbReference>
<evidence type="ECO:0000256" key="1">
    <source>
        <dbReference type="SAM" id="SignalP"/>
    </source>
</evidence>
<feature type="signal peptide" evidence="1">
    <location>
        <begin position="1"/>
        <end position="26"/>
    </location>
</feature>
<keyword evidence="1" id="KW-0732">Signal</keyword>
<dbReference type="PANTHER" id="PTHR37957">
    <property type="entry name" value="BLR7070 PROTEIN"/>
    <property type="match status" value="1"/>
</dbReference>
<name>A0A431VE30_9PROT</name>
<accession>A0A431VE30</accession>
<dbReference type="RefSeq" id="WP_126617857.1">
    <property type="nucleotide sequence ID" value="NZ_JBHUCY010000025.1"/>
</dbReference>
<organism evidence="3 4">
    <name type="scientific">Azospirillum griseum</name>
    <dbReference type="NCBI Taxonomy" id="2496639"/>
    <lineage>
        <taxon>Bacteria</taxon>
        <taxon>Pseudomonadati</taxon>
        <taxon>Pseudomonadota</taxon>
        <taxon>Alphaproteobacteria</taxon>
        <taxon>Rhodospirillales</taxon>
        <taxon>Azospirillaceae</taxon>
        <taxon>Azospirillum</taxon>
    </lineage>
</organism>
<dbReference type="AlphaFoldDB" id="A0A431VE30"/>
<keyword evidence="4" id="KW-1185">Reference proteome</keyword>
<evidence type="ECO:0000259" key="2">
    <source>
        <dbReference type="Pfam" id="PF13449"/>
    </source>
</evidence>
<dbReference type="OrthoDB" id="9795869at2"/>
<dbReference type="PANTHER" id="PTHR37957:SF1">
    <property type="entry name" value="PHYTASE-LIKE DOMAIN-CONTAINING PROTEIN"/>
    <property type="match status" value="1"/>
</dbReference>
<proteinExistence type="predicted"/>
<gene>
    <name evidence="3" type="ORF">EJ903_17595</name>
</gene>
<feature type="chain" id="PRO_5019026281" evidence="1">
    <location>
        <begin position="27"/>
        <end position="463"/>
    </location>
</feature>
<reference evidence="3 4" key="1">
    <citation type="submission" date="2018-12" db="EMBL/GenBank/DDBJ databases">
        <authorList>
            <person name="Yang Y."/>
        </authorList>
    </citation>
    <scope>NUCLEOTIDE SEQUENCE [LARGE SCALE GENOMIC DNA]</scope>
    <source>
        <strain evidence="3 4">L-25-5w-1</strain>
    </source>
</reference>
<dbReference type="InterPro" id="IPR027372">
    <property type="entry name" value="Phytase-like_dom"/>
</dbReference>
<sequence>MSMRRMVRNGVAALALLPVLSVAALAGDPVLFPSTLAGHAAVPAMTLIQPPPDAGPLFATSGKFAGPDRKRVDTLGAIPTLSYVSDAKAPRGSGVGLPLAGQAVQGFSAILPLGGGEFLTLTDNGFGSKASSPDVLLMVHKVKADWATGKAAWVSTLFLHDPDKKIPFAIVNENSEKRYLTGSDIDPESMVLVGDRLFIGDEFGPYLLEVDKTGKVVAFHETVLNGKPLRSPDHYRMSLPNLPAVAPFEVRRSRGFEALTASPDGKTLYVALENALWNAETKGLETGPDGKAFVRILEFDVTKGAYTGKSWKYALEDKDYALADMSMVDDGTAVVIERDDSSEGDIDQACKGEVKADCFNIPAKFKRVYKIDIKGADADGYVRKVGYVDLLAIRDPDRKARIGGSGDRFSMPHLGAEGLTVVDADHIAVVNDNNLPYSSGRTIGKADDNEIALLKVTELLRAK</sequence>
<dbReference type="Pfam" id="PF13449">
    <property type="entry name" value="Phytase-like"/>
    <property type="match status" value="1"/>
</dbReference>
<dbReference type="EMBL" id="RXMA01000018">
    <property type="protein sequence ID" value="RTR17618.1"/>
    <property type="molecule type" value="Genomic_DNA"/>
</dbReference>
<protein>
    <submittedName>
        <fullName evidence="3">Glycerophosphodiester phosphodiesterase</fullName>
    </submittedName>
</protein>